<comment type="caution">
    <text evidence="3">The sequence shown here is derived from an EMBL/GenBank/DDBJ whole genome shotgun (WGS) entry which is preliminary data.</text>
</comment>
<dbReference type="InterPro" id="IPR008395">
    <property type="entry name" value="Agenet-like_dom"/>
</dbReference>
<feature type="region of interest" description="Disordered" evidence="1">
    <location>
        <begin position="1"/>
        <end position="24"/>
    </location>
</feature>
<feature type="compositionally biased region" description="Basic residues" evidence="1">
    <location>
        <begin position="658"/>
        <end position="674"/>
    </location>
</feature>
<name>A0ABQ7EES8_BRACR</name>
<feature type="compositionally biased region" description="Acidic residues" evidence="1">
    <location>
        <begin position="122"/>
        <end position="133"/>
    </location>
</feature>
<feature type="compositionally biased region" description="Acidic residues" evidence="1">
    <location>
        <begin position="997"/>
        <end position="1018"/>
    </location>
</feature>
<feature type="region of interest" description="Disordered" evidence="1">
    <location>
        <begin position="371"/>
        <end position="421"/>
    </location>
</feature>
<feature type="region of interest" description="Disordered" evidence="1">
    <location>
        <begin position="957"/>
        <end position="1161"/>
    </location>
</feature>
<feature type="region of interest" description="Disordered" evidence="1">
    <location>
        <begin position="493"/>
        <end position="837"/>
    </location>
</feature>
<feature type="domain" description="Agenet" evidence="2">
    <location>
        <begin position="33"/>
        <end position="89"/>
    </location>
</feature>
<feature type="compositionally biased region" description="Basic and acidic residues" evidence="1">
    <location>
        <begin position="1096"/>
        <end position="1114"/>
    </location>
</feature>
<keyword evidence="4" id="KW-1185">Reference proteome</keyword>
<proteinExistence type="predicted"/>
<gene>
    <name evidence="3" type="ORF">DY000_02020606</name>
</gene>
<dbReference type="SMART" id="SM00743">
    <property type="entry name" value="Agenet"/>
    <property type="match status" value="2"/>
</dbReference>
<evidence type="ECO:0000313" key="4">
    <source>
        <dbReference type="Proteomes" id="UP000266723"/>
    </source>
</evidence>
<dbReference type="InterPro" id="IPR014002">
    <property type="entry name" value="Agenet_dom_plant"/>
</dbReference>
<feature type="compositionally biased region" description="Basic residues" evidence="1">
    <location>
        <begin position="1067"/>
        <end position="1083"/>
    </location>
</feature>
<dbReference type="EMBL" id="QGKV02000299">
    <property type="protein sequence ID" value="KAF3595577.1"/>
    <property type="molecule type" value="Genomic_DNA"/>
</dbReference>
<reference evidence="3 4" key="1">
    <citation type="journal article" date="2020" name="BMC Genomics">
        <title>Intraspecific diversification of the crop wild relative Brassica cretica Lam. using demographic model selection.</title>
        <authorList>
            <person name="Kioukis A."/>
            <person name="Michalopoulou V.A."/>
            <person name="Briers L."/>
            <person name="Pirintsos S."/>
            <person name="Studholme D.J."/>
            <person name="Pavlidis P."/>
            <person name="Sarris P.F."/>
        </authorList>
    </citation>
    <scope>NUCLEOTIDE SEQUENCE [LARGE SCALE GENOMIC DNA]</scope>
    <source>
        <strain evidence="4">cv. PFS-1207/04</strain>
    </source>
</reference>
<organism evidence="3 4">
    <name type="scientific">Brassica cretica</name>
    <name type="common">Mustard</name>
    <dbReference type="NCBI Taxonomy" id="69181"/>
    <lineage>
        <taxon>Eukaryota</taxon>
        <taxon>Viridiplantae</taxon>
        <taxon>Streptophyta</taxon>
        <taxon>Embryophyta</taxon>
        <taxon>Tracheophyta</taxon>
        <taxon>Spermatophyta</taxon>
        <taxon>Magnoliopsida</taxon>
        <taxon>eudicotyledons</taxon>
        <taxon>Gunneridae</taxon>
        <taxon>Pentapetalae</taxon>
        <taxon>rosids</taxon>
        <taxon>malvids</taxon>
        <taxon>Brassicales</taxon>
        <taxon>Brassicaceae</taxon>
        <taxon>Brassiceae</taxon>
        <taxon>Brassica</taxon>
    </lineage>
</organism>
<feature type="compositionally biased region" description="Acidic residues" evidence="1">
    <location>
        <begin position="702"/>
        <end position="713"/>
    </location>
</feature>
<feature type="compositionally biased region" description="Basic and acidic residues" evidence="1">
    <location>
        <begin position="400"/>
        <end position="421"/>
    </location>
</feature>
<dbReference type="PANTHER" id="PTHR31917">
    <property type="entry name" value="AGENET DOMAIN-CONTAINING PROTEIN-RELATED"/>
    <property type="match status" value="1"/>
</dbReference>
<feature type="compositionally biased region" description="Acidic residues" evidence="1">
    <location>
        <begin position="1026"/>
        <end position="1040"/>
    </location>
</feature>
<feature type="compositionally biased region" description="Polar residues" evidence="1">
    <location>
        <begin position="144"/>
        <end position="157"/>
    </location>
</feature>
<feature type="region of interest" description="Disordered" evidence="1">
    <location>
        <begin position="110"/>
        <end position="157"/>
    </location>
</feature>
<feature type="compositionally biased region" description="Acidic residues" evidence="1">
    <location>
        <begin position="642"/>
        <end position="653"/>
    </location>
</feature>
<feature type="compositionally biased region" description="Basic residues" evidence="1">
    <location>
        <begin position="1125"/>
        <end position="1135"/>
    </location>
</feature>
<dbReference type="PANTHER" id="PTHR31917:SF149">
    <property type="entry name" value="AGENET DOMAIN-CONTAINING PROTEIN"/>
    <property type="match status" value="1"/>
</dbReference>
<dbReference type="Proteomes" id="UP000266723">
    <property type="component" value="Unassembled WGS sequence"/>
</dbReference>
<protein>
    <recommendedName>
        <fullName evidence="2">Agenet domain-containing protein</fullName>
    </recommendedName>
</protein>
<sequence length="1172" mass="131111">MSVNSKKKNQHNDLSHFESLSWQRPSPPRDICAEYSLNDYVEVVVTHGWRKGRVTEILLENKYKVYFAATKEDAIFNYTEIRLSMEWLGGGSWIKAHERIENNVAAPIRPAQESPSNTLVLESDEDDTVNDDATEIKSSRESHSNTSFLEATETETQNYEPVDGVELPLPQKSDDMMDDVAIPIIDPQEIPQGVTNEEEFEEKIKLLSISKDCEVEVSLQEDGFKGSWFRAILEQNPTRVRGKKASVERPDGSFLVYFDDPPDIMRFIRSQLRPHADWIGSEWVKSKNKGVELPLSHESDDMMDDVATPIIDPQEIPRGETMSKSDDKIALPKRISEPGTNGGVAQRLSMEWLGGGSWIKAHEREFENNAATPIRPAQESPSNALVLESDEDDTVNDDATEIKSSRESHKATETETQNHEPVDPVDRVELTLPQESDDMMDDVATPIIDPQEIPQGETMSKSNDKIALPKRISETGTKGVVLKRINKRSNLKLVVNEDASKKPVKGTKKRGRGTKGMKKGVTPPREVQQQVEDDAEVDVGAKEVENPETNEDGEVNEDASKKPVNGTKKRGRGTKGMKKGVTPPREVQQHVEDDAEVDVGAKEIENSETNEGMKKGVTPPREVQQQVEDDAEVGVGAKEIENLETNEDGEVNEDTSKKPVKGTKKRGRGTKGMKKGVTPPREVQQQVEDDAEVDVGAKEIENSETNEDGEVNEDASKKPVKVTNKRGRGNKGKKKGVRPPREIEQQEEDDAEVEHGAKESETSKVNDGLTQEKEEHQVEDDADVDDGAKGNKNSETNEDGEVNEGASKKPVMFTKKRGRGNNEPNIGTSKSKRQKKQSEKDSAVLVLSFVDVFNKEHFLACTLILRDEEYIFCDLVEDVDCEFGRVVDLVKRGYRLKRQDWLNGSVDIAVAEAEETEKSKETEAATKTKVNGQNADYELDETKVLKNYIDAKRQEIAKGKKNGVRPPREVDHQEEDDTEVEHGAKESDTSKVNEEQPHEEEEQEVDVDDGDKESENSETNEGHTQEEEEQQQEDDTEVNADVDVGAKESENPKTNEDGEVNEDASKKHVKGTKKRGRVPKGMKKGVTPPRQVQQQVKDDAEVDAKERKNPKTNEDGEVNEDASKKHMKFTKKRGRVTKEHNVDTSKPKRQKKQEDSAADAIGRVLEDLKKAD</sequence>
<feature type="compositionally biased region" description="Basic residues" evidence="1">
    <location>
        <begin position="502"/>
        <end position="518"/>
    </location>
</feature>
<feature type="compositionally biased region" description="Basic residues" evidence="1">
    <location>
        <begin position="567"/>
        <end position="578"/>
    </location>
</feature>
<evidence type="ECO:0000313" key="3">
    <source>
        <dbReference type="EMBL" id="KAF3595577.1"/>
    </source>
</evidence>
<evidence type="ECO:0000259" key="2">
    <source>
        <dbReference type="SMART" id="SM00743"/>
    </source>
</evidence>
<dbReference type="Pfam" id="PF05641">
    <property type="entry name" value="Agenet"/>
    <property type="match status" value="1"/>
</dbReference>
<feature type="domain" description="Agenet" evidence="2">
    <location>
        <begin position="207"/>
        <end position="280"/>
    </location>
</feature>
<feature type="compositionally biased region" description="Basic and acidic residues" evidence="1">
    <location>
        <begin position="753"/>
        <end position="776"/>
    </location>
</feature>
<evidence type="ECO:0000256" key="1">
    <source>
        <dbReference type="SAM" id="MobiDB-lite"/>
    </source>
</evidence>
<dbReference type="CDD" id="cd20406">
    <property type="entry name" value="Tudor_Agenet_AtDUF_rpt2_4"/>
    <property type="match status" value="1"/>
</dbReference>
<feature type="compositionally biased region" description="Basic and acidic residues" evidence="1">
    <location>
        <begin position="134"/>
        <end position="143"/>
    </location>
</feature>
<accession>A0ABQ7EES8</accession>
<feature type="compositionally biased region" description="Basic residues" evidence="1">
    <location>
        <begin position="718"/>
        <end position="738"/>
    </location>
</feature>
<feature type="compositionally biased region" description="Basic and acidic residues" evidence="1">
    <location>
        <begin position="1136"/>
        <end position="1146"/>
    </location>
</feature>
<feature type="compositionally biased region" description="Basic and acidic residues" evidence="1">
    <location>
        <begin position="1044"/>
        <end position="1056"/>
    </location>
</feature>
<feature type="compositionally biased region" description="Acidic residues" evidence="1">
    <location>
        <begin position="546"/>
        <end position="557"/>
    </location>
</feature>
<feature type="region of interest" description="Disordered" evidence="1">
    <location>
        <begin position="450"/>
        <end position="470"/>
    </location>
</feature>
<feature type="compositionally biased region" description="Basic and acidic residues" evidence="1">
    <location>
        <begin position="980"/>
        <end position="996"/>
    </location>
</feature>
<feature type="compositionally biased region" description="Acidic residues" evidence="1">
    <location>
        <begin position="388"/>
        <end position="399"/>
    </location>
</feature>